<keyword evidence="3" id="KW-0378">Hydrolase</keyword>
<evidence type="ECO:0000256" key="1">
    <source>
        <dbReference type="SAM" id="SignalP"/>
    </source>
</evidence>
<dbReference type="GO" id="GO:0008233">
    <property type="term" value="F:peptidase activity"/>
    <property type="evidence" value="ECO:0007669"/>
    <property type="project" value="UniProtKB-KW"/>
</dbReference>
<feature type="chain" id="PRO_5038559997" evidence="1">
    <location>
        <begin position="22"/>
        <end position="141"/>
    </location>
</feature>
<protein>
    <submittedName>
        <fullName evidence="3">Protease complex subunit PrcB family protein</fullName>
    </submittedName>
</protein>
<accession>A0A9D1A3Y2</accession>
<evidence type="ECO:0000313" key="3">
    <source>
        <dbReference type="EMBL" id="HIR04555.1"/>
    </source>
</evidence>
<dbReference type="PROSITE" id="PS51257">
    <property type="entry name" value="PROKAR_LIPOPROTEIN"/>
    <property type="match status" value="1"/>
</dbReference>
<sequence length="141" mass="15162">MPLKKGLPALCAAAVIAVVFAGFTGCRSDSEDSKKIQNLDFTVVGEEEVPGELAQIIAQKREKPFKLTYADANDMYIVIGEGAQQGGGYSIAVHELYLTDNSVVIRTELMGPGSSEATGTDMSYPVLIVKTQYIEKPVAFQ</sequence>
<gene>
    <name evidence="3" type="ORF">IAB28_01085</name>
</gene>
<dbReference type="GO" id="GO:0006508">
    <property type="term" value="P:proteolysis"/>
    <property type="evidence" value="ECO:0007669"/>
    <property type="project" value="UniProtKB-KW"/>
</dbReference>
<organism evidence="3 4">
    <name type="scientific">Candidatus Copromonas faecavium</name>
    <name type="common">nom. illeg.</name>
    <dbReference type="NCBI Taxonomy" id="2840740"/>
    <lineage>
        <taxon>Bacteria</taxon>
        <taxon>Bacillati</taxon>
        <taxon>Bacillota</taxon>
        <taxon>Clostridia</taxon>
        <taxon>Lachnospirales</taxon>
        <taxon>Lachnospiraceae</taxon>
        <taxon>Candidatus Copromonas (nom. illeg.)</taxon>
    </lineage>
</organism>
<reference evidence="3" key="1">
    <citation type="submission" date="2020-10" db="EMBL/GenBank/DDBJ databases">
        <authorList>
            <person name="Gilroy R."/>
        </authorList>
    </citation>
    <scope>NUCLEOTIDE SEQUENCE</scope>
    <source>
        <strain evidence="3">CHK180-2868</strain>
    </source>
</reference>
<reference evidence="3" key="2">
    <citation type="journal article" date="2021" name="PeerJ">
        <title>Extensive microbial diversity within the chicken gut microbiome revealed by metagenomics and culture.</title>
        <authorList>
            <person name="Gilroy R."/>
            <person name="Ravi A."/>
            <person name="Getino M."/>
            <person name="Pursley I."/>
            <person name="Horton D.L."/>
            <person name="Alikhan N.F."/>
            <person name="Baker D."/>
            <person name="Gharbi K."/>
            <person name="Hall N."/>
            <person name="Watson M."/>
            <person name="Adriaenssens E.M."/>
            <person name="Foster-Nyarko E."/>
            <person name="Jarju S."/>
            <person name="Secka A."/>
            <person name="Antonio M."/>
            <person name="Oren A."/>
            <person name="Chaudhuri R.R."/>
            <person name="La Ragione R."/>
            <person name="Hildebrand F."/>
            <person name="Pallen M.J."/>
        </authorList>
    </citation>
    <scope>NUCLEOTIDE SEQUENCE</scope>
    <source>
        <strain evidence="3">CHK180-2868</strain>
    </source>
</reference>
<dbReference type="EMBL" id="DVGC01000004">
    <property type="protein sequence ID" value="HIR04555.1"/>
    <property type="molecule type" value="Genomic_DNA"/>
</dbReference>
<keyword evidence="1" id="KW-0732">Signal</keyword>
<evidence type="ECO:0000313" key="4">
    <source>
        <dbReference type="Proteomes" id="UP000824250"/>
    </source>
</evidence>
<dbReference type="Proteomes" id="UP000824250">
    <property type="component" value="Unassembled WGS sequence"/>
</dbReference>
<dbReference type="AlphaFoldDB" id="A0A9D1A3Y2"/>
<feature type="domain" description="PrcB C-terminal" evidence="2">
    <location>
        <begin position="75"/>
        <end position="131"/>
    </location>
</feature>
<dbReference type="InterPro" id="IPR025748">
    <property type="entry name" value="PrcB_C_dom"/>
</dbReference>
<dbReference type="Pfam" id="PF14343">
    <property type="entry name" value="PrcB_C"/>
    <property type="match status" value="1"/>
</dbReference>
<proteinExistence type="predicted"/>
<evidence type="ECO:0000259" key="2">
    <source>
        <dbReference type="Pfam" id="PF14343"/>
    </source>
</evidence>
<name>A0A9D1A3Y2_9FIRM</name>
<keyword evidence="3" id="KW-0645">Protease</keyword>
<comment type="caution">
    <text evidence="3">The sequence shown here is derived from an EMBL/GenBank/DDBJ whole genome shotgun (WGS) entry which is preliminary data.</text>
</comment>
<feature type="signal peptide" evidence="1">
    <location>
        <begin position="1"/>
        <end position="21"/>
    </location>
</feature>